<proteinExistence type="predicted"/>
<evidence type="ECO:0000313" key="3">
    <source>
        <dbReference type="Proteomes" id="UP000230423"/>
    </source>
</evidence>
<dbReference type="InterPro" id="IPR016181">
    <property type="entry name" value="Acyl_CoA_acyltransferase"/>
</dbReference>
<dbReference type="SUPFAM" id="SSF55729">
    <property type="entry name" value="Acyl-CoA N-acyltransferases (Nat)"/>
    <property type="match status" value="1"/>
</dbReference>
<protein>
    <submittedName>
        <fullName evidence="2">Acetyltransferase, GNAT family</fullName>
    </submittedName>
</protein>
<dbReference type="Pfam" id="PF13673">
    <property type="entry name" value="Acetyltransf_10"/>
    <property type="match status" value="1"/>
</dbReference>
<dbReference type="InterPro" id="IPR052729">
    <property type="entry name" value="Acyl/Acetyltrans_Enzymes"/>
</dbReference>
<keyword evidence="2" id="KW-0808">Transferase</keyword>
<organism evidence="2 3">
    <name type="scientific">Teladorsagia circumcincta</name>
    <name type="common">Brown stomach worm</name>
    <name type="synonym">Ostertagia circumcincta</name>
    <dbReference type="NCBI Taxonomy" id="45464"/>
    <lineage>
        <taxon>Eukaryota</taxon>
        <taxon>Metazoa</taxon>
        <taxon>Ecdysozoa</taxon>
        <taxon>Nematoda</taxon>
        <taxon>Chromadorea</taxon>
        <taxon>Rhabditida</taxon>
        <taxon>Rhabditina</taxon>
        <taxon>Rhabditomorpha</taxon>
        <taxon>Strongyloidea</taxon>
        <taxon>Trichostrongylidae</taxon>
        <taxon>Teladorsagia</taxon>
    </lineage>
</organism>
<dbReference type="Proteomes" id="UP000230423">
    <property type="component" value="Unassembled WGS sequence"/>
</dbReference>
<dbReference type="PROSITE" id="PS51186">
    <property type="entry name" value="GNAT"/>
    <property type="match status" value="1"/>
</dbReference>
<dbReference type="Gene3D" id="3.40.630.30">
    <property type="match status" value="1"/>
</dbReference>
<sequence length="221" mass="25043">MKQMEFEIIDNLPPDDILWKDWRNTMRAEGWISGADDSVLSILPGLAKVVMARDKADGGYIGSVAWCENGGLAYIAFYIIRPEYRGLGIGSVIWKRAMERIPSNCTIGLRSVEYMVPRYKSMGFPIEGQHTFYQGFTTKLVSDLNDKEYEAMISYSNEDPDAIALISIWSDSAGEQLRPFLQEKCIDSKTTGYTLFTRPYTSTMDFTRMFAAHNHSGHFDA</sequence>
<dbReference type="CDD" id="cd04301">
    <property type="entry name" value="NAT_SF"/>
    <property type="match status" value="1"/>
</dbReference>
<accession>A0A2G9TVG7</accession>
<evidence type="ECO:0000313" key="2">
    <source>
        <dbReference type="EMBL" id="PIO62011.1"/>
    </source>
</evidence>
<dbReference type="AlphaFoldDB" id="A0A2G9TVG7"/>
<dbReference type="PANTHER" id="PTHR47237:SF1">
    <property type="entry name" value="SLL0310 PROTEIN"/>
    <property type="match status" value="1"/>
</dbReference>
<dbReference type="PANTHER" id="PTHR47237">
    <property type="entry name" value="SLL0310 PROTEIN"/>
    <property type="match status" value="1"/>
</dbReference>
<reference evidence="2 3" key="1">
    <citation type="submission" date="2015-09" db="EMBL/GenBank/DDBJ databases">
        <title>Draft genome of the parasitic nematode Teladorsagia circumcincta isolate WARC Sus (inbred).</title>
        <authorList>
            <person name="Mitreva M."/>
        </authorList>
    </citation>
    <scope>NUCLEOTIDE SEQUENCE [LARGE SCALE GENOMIC DNA]</scope>
    <source>
        <strain evidence="2 3">S</strain>
    </source>
</reference>
<dbReference type="EMBL" id="KZ352706">
    <property type="protein sequence ID" value="PIO62011.1"/>
    <property type="molecule type" value="Genomic_DNA"/>
</dbReference>
<dbReference type="OrthoDB" id="5871931at2759"/>
<keyword evidence="3" id="KW-1185">Reference proteome</keyword>
<gene>
    <name evidence="2" type="ORF">TELCIR_16448</name>
</gene>
<evidence type="ECO:0000259" key="1">
    <source>
        <dbReference type="PROSITE" id="PS51186"/>
    </source>
</evidence>
<dbReference type="InterPro" id="IPR000182">
    <property type="entry name" value="GNAT_dom"/>
</dbReference>
<feature type="domain" description="N-acetyltransferase" evidence="1">
    <location>
        <begin position="7"/>
        <end position="145"/>
    </location>
</feature>
<dbReference type="GO" id="GO:0016747">
    <property type="term" value="F:acyltransferase activity, transferring groups other than amino-acyl groups"/>
    <property type="evidence" value="ECO:0007669"/>
    <property type="project" value="InterPro"/>
</dbReference>
<name>A0A2G9TVG7_TELCI</name>